<dbReference type="Proteomes" id="UP000662783">
    <property type="component" value="Chromosome"/>
</dbReference>
<dbReference type="RefSeq" id="WP_205723780.1">
    <property type="nucleotide sequence ID" value="NZ_CP070608.1"/>
</dbReference>
<evidence type="ECO:0000256" key="8">
    <source>
        <dbReference type="SAM" id="SignalP"/>
    </source>
</evidence>
<accession>A0A974WIN1</accession>
<feature type="chain" id="PRO_5037915022" evidence="8">
    <location>
        <begin position="19"/>
        <end position="472"/>
    </location>
</feature>
<dbReference type="GO" id="GO:1990281">
    <property type="term" value="C:efflux pump complex"/>
    <property type="evidence" value="ECO:0007669"/>
    <property type="project" value="TreeGrafter"/>
</dbReference>
<gene>
    <name evidence="9" type="ORF">JR347_09330</name>
</gene>
<keyword evidence="3" id="KW-0813">Transport</keyword>
<dbReference type="GO" id="GO:0015288">
    <property type="term" value="F:porin activity"/>
    <property type="evidence" value="ECO:0007669"/>
    <property type="project" value="TreeGrafter"/>
</dbReference>
<evidence type="ECO:0000313" key="10">
    <source>
        <dbReference type="Proteomes" id="UP000662783"/>
    </source>
</evidence>
<dbReference type="GO" id="GO:0009279">
    <property type="term" value="C:cell outer membrane"/>
    <property type="evidence" value="ECO:0007669"/>
    <property type="project" value="UniProtKB-SubCell"/>
</dbReference>
<dbReference type="EMBL" id="CP070608">
    <property type="protein sequence ID" value="QSE99269.1"/>
    <property type="molecule type" value="Genomic_DNA"/>
</dbReference>
<evidence type="ECO:0000256" key="7">
    <source>
        <dbReference type="ARBA" id="ARBA00023237"/>
    </source>
</evidence>
<feature type="signal peptide" evidence="8">
    <location>
        <begin position="1"/>
        <end position="18"/>
    </location>
</feature>
<keyword evidence="8" id="KW-0732">Signal</keyword>
<dbReference type="PANTHER" id="PTHR30026">
    <property type="entry name" value="OUTER MEMBRANE PROTEIN TOLC"/>
    <property type="match status" value="1"/>
</dbReference>
<comment type="similarity">
    <text evidence="2">Belongs to the outer membrane factor (OMF) (TC 1.B.17) family.</text>
</comment>
<evidence type="ECO:0000256" key="1">
    <source>
        <dbReference type="ARBA" id="ARBA00004442"/>
    </source>
</evidence>
<evidence type="ECO:0000256" key="6">
    <source>
        <dbReference type="ARBA" id="ARBA00023136"/>
    </source>
</evidence>
<evidence type="ECO:0000256" key="2">
    <source>
        <dbReference type="ARBA" id="ARBA00007613"/>
    </source>
</evidence>
<evidence type="ECO:0000256" key="5">
    <source>
        <dbReference type="ARBA" id="ARBA00022692"/>
    </source>
</evidence>
<dbReference type="InterPro" id="IPR051906">
    <property type="entry name" value="TolC-like"/>
</dbReference>
<evidence type="ECO:0000313" key="9">
    <source>
        <dbReference type="EMBL" id="QSE99269.1"/>
    </source>
</evidence>
<dbReference type="Pfam" id="PF02321">
    <property type="entry name" value="OEP"/>
    <property type="match status" value="1"/>
</dbReference>
<protein>
    <submittedName>
        <fullName evidence="9">TolC family protein</fullName>
    </submittedName>
</protein>
<dbReference type="AlphaFoldDB" id="A0A974WIN1"/>
<dbReference type="KEGG" id="fuv:JR347_09330"/>
<dbReference type="InterPro" id="IPR003423">
    <property type="entry name" value="OMP_efflux"/>
</dbReference>
<keyword evidence="5" id="KW-0812">Transmembrane</keyword>
<reference evidence="9" key="1">
    <citation type="submission" date="2021-02" db="EMBL/GenBank/DDBJ databases">
        <title>Fulvivirga sp. S481 isolated from sea water.</title>
        <authorList>
            <person name="Bae S.S."/>
            <person name="Baek K."/>
        </authorList>
    </citation>
    <scope>NUCLEOTIDE SEQUENCE</scope>
    <source>
        <strain evidence="9">S481</strain>
    </source>
</reference>
<dbReference type="GO" id="GO:0015562">
    <property type="term" value="F:efflux transmembrane transporter activity"/>
    <property type="evidence" value="ECO:0007669"/>
    <property type="project" value="InterPro"/>
</dbReference>
<sequence length="472" mass="54363">MRIVVVLLFICLRLPAYGQSDTTVVLTFDEYYSLVINNHPIVKQSELLTADAAMELRLARGSFDPKLEGTWDFKEFKDSEYYNKLDVSLKIPTWFPVNPVVGMQRNLGEYLSSENFISEETDYQQVYAGVSVPIGQGLFIDQRRATIRQAQLLQEMAEAEQIKAINKILLTATKDYWEWYFAYNNYELLQRSIALAQDIFDRTKMAHEYGEAAPIDTVQAKINLLNRITAMQQANIDRIKAGLNLSNHLWTPDGAPLELELNVIPEQPLVNTLSASLLSELLNMALENHPELRKLDLKNQSLMVDRRLARENIKPKLNLNYYLLDQPFDYEGNTNDLIFDENYKVGVEFAFPIFLRKERAKLSQTNIKLEQNSYQLDFTERQVLNDINAQYNEAVTTANILEQQQEMVNNYELLLTAERLNLENGESDLFKLNVQMDKLIESQSKLIKLKSAYQKDVATLYWAAGISNLGRN</sequence>
<evidence type="ECO:0000256" key="4">
    <source>
        <dbReference type="ARBA" id="ARBA00022452"/>
    </source>
</evidence>
<comment type="subcellular location">
    <subcellularLocation>
        <location evidence="1">Cell outer membrane</location>
    </subcellularLocation>
</comment>
<proteinExistence type="inferred from homology"/>
<dbReference type="SUPFAM" id="SSF56954">
    <property type="entry name" value="Outer membrane efflux proteins (OEP)"/>
    <property type="match status" value="1"/>
</dbReference>
<evidence type="ECO:0000256" key="3">
    <source>
        <dbReference type="ARBA" id="ARBA00022448"/>
    </source>
</evidence>
<name>A0A974WIN1_9BACT</name>
<dbReference type="Gene3D" id="1.20.1600.10">
    <property type="entry name" value="Outer membrane efflux proteins (OEP)"/>
    <property type="match status" value="1"/>
</dbReference>
<keyword evidence="6" id="KW-0472">Membrane</keyword>
<organism evidence="9 10">
    <name type="scientific">Fulvivirga lutea</name>
    <dbReference type="NCBI Taxonomy" id="2810512"/>
    <lineage>
        <taxon>Bacteria</taxon>
        <taxon>Pseudomonadati</taxon>
        <taxon>Bacteroidota</taxon>
        <taxon>Cytophagia</taxon>
        <taxon>Cytophagales</taxon>
        <taxon>Fulvivirgaceae</taxon>
        <taxon>Fulvivirga</taxon>
    </lineage>
</organism>
<keyword evidence="4" id="KW-1134">Transmembrane beta strand</keyword>
<keyword evidence="7" id="KW-0998">Cell outer membrane</keyword>
<dbReference type="PANTHER" id="PTHR30026:SF20">
    <property type="entry name" value="OUTER MEMBRANE PROTEIN TOLC"/>
    <property type="match status" value="1"/>
</dbReference>
<keyword evidence="10" id="KW-1185">Reference proteome</keyword>